<keyword evidence="3" id="KW-0472">Membrane</keyword>
<sequence length="509" mass="54285">MAFSNFLPRLFHESGLQSVYTTGLDAWLIILNRCCRMFAYGASSLILAMFFAELQISDSRIGLFMTLTLLGDVFLSLILTLIADKVGRRRTLFAGSALMIMSGVIFALCENYWVLLFAAIVGVISATGGDFGPFRAIEESTVSELTCRDTRNDVLVWYVTTASIGSALGTEVAGRVIEWLTEVEDGWSLLDAYHAVFWLYALMGSVNMASVLFLSDKCELKGGNSTASTAVASSASSVVDGATGDETAPLLNNTDTVAETTVTPKHLAKPALIKAPSSSCFLSPFKIISRETLSVIVLLWVLLMIDSLADGMTSSSLTTYFISTKFPELPKSRLGDMVSTAYLFCSLGSPLAGPLARHIGLINTMVFTHIPSSAAVLFFPFPKTAGGTFGLLLLRMALNNMDQAPRAALIAAVVKPEERTAVMGITALLRTLSGSVGPSITGLLAGGGRFGVAFVVAGALRLVYDCGLWAIFVNVRLHKHEMAQDMESDEADGGENGGASGQQQPEVAV</sequence>
<evidence type="ECO:0000259" key="4">
    <source>
        <dbReference type="PROSITE" id="PS50850"/>
    </source>
</evidence>
<accession>A0AAN7B8R6</accession>
<feature type="transmembrane region" description="Helical" evidence="3">
    <location>
        <begin position="37"/>
        <end position="56"/>
    </location>
</feature>
<feature type="transmembrane region" description="Helical" evidence="3">
    <location>
        <begin position="155"/>
        <end position="177"/>
    </location>
</feature>
<evidence type="ECO:0000313" key="5">
    <source>
        <dbReference type="EMBL" id="KAK4214237.1"/>
    </source>
</evidence>
<feature type="transmembrane region" description="Helical" evidence="3">
    <location>
        <begin position="62"/>
        <end position="83"/>
    </location>
</feature>
<organism evidence="5 6">
    <name type="scientific">Rhypophila decipiens</name>
    <dbReference type="NCBI Taxonomy" id="261697"/>
    <lineage>
        <taxon>Eukaryota</taxon>
        <taxon>Fungi</taxon>
        <taxon>Dikarya</taxon>
        <taxon>Ascomycota</taxon>
        <taxon>Pezizomycotina</taxon>
        <taxon>Sordariomycetes</taxon>
        <taxon>Sordariomycetidae</taxon>
        <taxon>Sordariales</taxon>
        <taxon>Naviculisporaceae</taxon>
        <taxon>Rhypophila</taxon>
    </lineage>
</organism>
<dbReference type="AlphaFoldDB" id="A0AAN7B8R6"/>
<dbReference type="InterPro" id="IPR011701">
    <property type="entry name" value="MFS"/>
</dbReference>
<dbReference type="Pfam" id="PF07690">
    <property type="entry name" value="MFS_1"/>
    <property type="match status" value="2"/>
</dbReference>
<dbReference type="GO" id="GO:0000329">
    <property type="term" value="C:fungal-type vacuole membrane"/>
    <property type="evidence" value="ECO:0007669"/>
    <property type="project" value="TreeGrafter"/>
</dbReference>
<feature type="domain" description="Major facilitator superfamily (MFS) profile" evidence="4">
    <location>
        <begin position="11"/>
        <end position="476"/>
    </location>
</feature>
<feature type="transmembrane region" description="Helical" evidence="3">
    <location>
        <begin position="90"/>
        <end position="108"/>
    </location>
</feature>
<feature type="transmembrane region" description="Helical" evidence="3">
    <location>
        <begin position="114"/>
        <end position="134"/>
    </location>
</feature>
<comment type="subcellular location">
    <subcellularLocation>
        <location evidence="1">Membrane</location>
        <topology evidence="1">Multi-pass membrane protein</topology>
    </subcellularLocation>
</comment>
<keyword evidence="3" id="KW-0812">Transmembrane</keyword>
<evidence type="ECO:0000256" key="2">
    <source>
        <dbReference type="SAM" id="MobiDB-lite"/>
    </source>
</evidence>
<evidence type="ECO:0000313" key="6">
    <source>
        <dbReference type="Proteomes" id="UP001301769"/>
    </source>
</evidence>
<reference evidence="5" key="2">
    <citation type="submission" date="2023-05" db="EMBL/GenBank/DDBJ databases">
        <authorList>
            <consortium name="Lawrence Berkeley National Laboratory"/>
            <person name="Steindorff A."/>
            <person name="Hensen N."/>
            <person name="Bonometti L."/>
            <person name="Westerberg I."/>
            <person name="Brannstrom I.O."/>
            <person name="Guillou S."/>
            <person name="Cros-Aarteil S."/>
            <person name="Calhoun S."/>
            <person name="Haridas S."/>
            <person name="Kuo A."/>
            <person name="Mondo S."/>
            <person name="Pangilinan J."/>
            <person name="Riley R."/>
            <person name="Labutti K."/>
            <person name="Andreopoulos B."/>
            <person name="Lipzen A."/>
            <person name="Chen C."/>
            <person name="Yanf M."/>
            <person name="Daum C."/>
            <person name="Ng V."/>
            <person name="Clum A."/>
            <person name="Ohm R."/>
            <person name="Martin F."/>
            <person name="Silar P."/>
            <person name="Natvig D."/>
            <person name="Lalanne C."/>
            <person name="Gautier V."/>
            <person name="Ament-Velasquez S.L."/>
            <person name="Kruys A."/>
            <person name="Hutchinson M.I."/>
            <person name="Powell A.J."/>
            <person name="Barry K."/>
            <person name="Miller A.N."/>
            <person name="Grigoriev I.V."/>
            <person name="Debuchy R."/>
            <person name="Gladieux P."/>
            <person name="Thoren M.H."/>
            <person name="Johannesson H."/>
        </authorList>
    </citation>
    <scope>NUCLEOTIDE SEQUENCE</scope>
    <source>
        <strain evidence="5">PSN293</strain>
    </source>
</reference>
<feature type="region of interest" description="Disordered" evidence="2">
    <location>
        <begin position="485"/>
        <end position="509"/>
    </location>
</feature>
<dbReference type="GO" id="GO:0022857">
    <property type="term" value="F:transmembrane transporter activity"/>
    <property type="evidence" value="ECO:0007669"/>
    <property type="project" value="InterPro"/>
</dbReference>
<dbReference type="SUPFAM" id="SSF103473">
    <property type="entry name" value="MFS general substrate transporter"/>
    <property type="match status" value="1"/>
</dbReference>
<proteinExistence type="predicted"/>
<dbReference type="InterPro" id="IPR020846">
    <property type="entry name" value="MFS_dom"/>
</dbReference>
<protein>
    <submittedName>
        <fullName evidence="5">MFS general substrate transporter</fullName>
    </submittedName>
</protein>
<comment type="caution">
    <text evidence="5">The sequence shown here is derived from an EMBL/GenBank/DDBJ whole genome shotgun (WGS) entry which is preliminary data.</text>
</comment>
<evidence type="ECO:0000256" key="3">
    <source>
        <dbReference type="SAM" id="Phobius"/>
    </source>
</evidence>
<evidence type="ECO:0000256" key="1">
    <source>
        <dbReference type="ARBA" id="ARBA00004141"/>
    </source>
</evidence>
<keyword evidence="6" id="KW-1185">Reference proteome</keyword>
<name>A0AAN7B8R6_9PEZI</name>
<dbReference type="EMBL" id="MU858097">
    <property type="protein sequence ID" value="KAK4214237.1"/>
    <property type="molecule type" value="Genomic_DNA"/>
</dbReference>
<keyword evidence="3" id="KW-1133">Transmembrane helix</keyword>
<feature type="transmembrane region" description="Helical" evidence="3">
    <location>
        <begin position="197"/>
        <end position="215"/>
    </location>
</feature>
<reference evidence="5" key="1">
    <citation type="journal article" date="2023" name="Mol. Phylogenet. Evol.">
        <title>Genome-scale phylogeny and comparative genomics of the fungal order Sordariales.</title>
        <authorList>
            <person name="Hensen N."/>
            <person name="Bonometti L."/>
            <person name="Westerberg I."/>
            <person name="Brannstrom I.O."/>
            <person name="Guillou S."/>
            <person name="Cros-Aarteil S."/>
            <person name="Calhoun S."/>
            <person name="Haridas S."/>
            <person name="Kuo A."/>
            <person name="Mondo S."/>
            <person name="Pangilinan J."/>
            <person name="Riley R."/>
            <person name="LaButti K."/>
            <person name="Andreopoulos B."/>
            <person name="Lipzen A."/>
            <person name="Chen C."/>
            <person name="Yan M."/>
            <person name="Daum C."/>
            <person name="Ng V."/>
            <person name="Clum A."/>
            <person name="Steindorff A."/>
            <person name="Ohm R.A."/>
            <person name="Martin F."/>
            <person name="Silar P."/>
            <person name="Natvig D.O."/>
            <person name="Lalanne C."/>
            <person name="Gautier V."/>
            <person name="Ament-Velasquez S.L."/>
            <person name="Kruys A."/>
            <person name="Hutchinson M.I."/>
            <person name="Powell A.J."/>
            <person name="Barry K."/>
            <person name="Miller A.N."/>
            <person name="Grigoriev I.V."/>
            <person name="Debuchy R."/>
            <person name="Gladieux P."/>
            <person name="Hiltunen Thoren M."/>
            <person name="Johannesson H."/>
        </authorList>
    </citation>
    <scope>NUCLEOTIDE SEQUENCE</scope>
    <source>
        <strain evidence="5">PSN293</strain>
    </source>
</reference>
<dbReference type="Proteomes" id="UP001301769">
    <property type="component" value="Unassembled WGS sequence"/>
</dbReference>
<feature type="transmembrane region" description="Helical" evidence="3">
    <location>
        <begin position="374"/>
        <end position="394"/>
    </location>
</feature>
<dbReference type="PROSITE" id="PS50850">
    <property type="entry name" value="MFS"/>
    <property type="match status" value="1"/>
</dbReference>
<gene>
    <name evidence="5" type="ORF">QBC37DRAFT_158354</name>
</gene>
<dbReference type="Gene3D" id="1.20.1250.20">
    <property type="entry name" value="MFS general substrate transporter like domains"/>
    <property type="match status" value="2"/>
</dbReference>
<dbReference type="PANTHER" id="PTHR23520:SF5">
    <property type="entry name" value="TRANSPORTER, PUTATIVE (AFU_ORTHOLOGUE AFUA_3G04000)-RELATED"/>
    <property type="match status" value="1"/>
</dbReference>
<dbReference type="InterPro" id="IPR036259">
    <property type="entry name" value="MFS_trans_sf"/>
</dbReference>
<feature type="transmembrane region" description="Helical" evidence="3">
    <location>
        <begin position="292"/>
        <end position="309"/>
    </location>
</feature>
<dbReference type="PANTHER" id="PTHR23520">
    <property type="entry name" value="TRANSPORTER, PUTATIVE (AFU_ORTHOLOGUE AFUA_3G04000)-RELATED"/>
    <property type="match status" value="1"/>
</dbReference>